<dbReference type="AlphaFoldDB" id="A0A498C059"/>
<dbReference type="EMBL" id="RCDB01000002">
    <property type="protein sequence ID" value="RLK49324.1"/>
    <property type="molecule type" value="Genomic_DNA"/>
</dbReference>
<dbReference type="Proteomes" id="UP000273158">
    <property type="component" value="Unassembled WGS sequence"/>
</dbReference>
<keyword evidence="3" id="KW-1185">Reference proteome</keyword>
<proteinExistence type="predicted"/>
<name>A0A498C059_9MICO</name>
<sequence length="564" mass="63232">MRGVTRKGVPSPMPTRHYEPRPVVSGVQVHFRGDDGRSKTYDLSTLPLPGWHEELAKAVAGRIGPTGTLRTLASAQGFWGALSRVMRVLSSVLQPPQTPQALRPEHVETVLRIRSSQIGEGPARIELRNVGLCFEFEPLLTLIDSEAHAVFRRRIRYRHSPRGGYSDGELARLVGAARQDVSAMVRRLETEDDESIADGVAAGRAQNREDTESRYLNQRDLTPMLVLLVANSGWNVESIKELPHEHRVMEGLAVEIDLLKRRRGPSRWHNNVTWEIGPPSKALFTPGGTYLVLHNLMEAARRRMSEPSFWALWHSGKGDSAWRNPFARNLSSGPAWSDWIERRQIMADPAPDGAVTLLRLDFNRLKTSVDVRRTRQMGGHLPSSTLSNSTAVLFRNYLSGDASMIDWSQEVVSESVEDLLSTALTTHRDALAAQGRTSLDVRPLQASQVDRENTTGTAWSSCADHDHHPVTGRRCTASFLLCFQCANSIVTAENLPRLISLLDALEVRRREVSEESWWRRYGPAWAAIRLEILPKFTEAELAHAADSKPDDSYLDLVEPPWERE</sequence>
<gene>
    <name evidence="2" type="ORF">C7474_1467</name>
</gene>
<evidence type="ECO:0000256" key="1">
    <source>
        <dbReference type="SAM" id="MobiDB-lite"/>
    </source>
</evidence>
<accession>A0A498C059</accession>
<reference evidence="2 3" key="1">
    <citation type="journal article" date="2015" name="Stand. Genomic Sci.">
        <title>Genomic Encyclopedia of Bacterial and Archaeal Type Strains, Phase III: the genomes of soil and plant-associated and newly described type strains.</title>
        <authorList>
            <person name="Whitman W.B."/>
            <person name="Woyke T."/>
            <person name="Klenk H.P."/>
            <person name="Zhou Y."/>
            <person name="Lilburn T.G."/>
            <person name="Beck B.J."/>
            <person name="De Vos P."/>
            <person name="Vandamme P."/>
            <person name="Eisen J.A."/>
            <person name="Garrity G."/>
            <person name="Hugenholtz P."/>
            <person name="Kyrpides N.C."/>
        </authorList>
    </citation>
    <scope>NUCLEOTIDE SEQUENCE [LARGE SCALE GENOMIC DNA]</scope>
    <source>
        <strain evidence="2 3">S2T63</strain>
    </source>
</reference>
<evidence type="ECO:0000313" key="3">
    <source>
        <dbReference type="Proteomes" id="UP000273158"/>
    </source>
</evidence>
<protein>
    <submittedName>
        <fullName evidence="2">Uncharacterized protein</fullName>
    </submittedName>
</protein>
<feature type="region of interest" description="Disordered" evidence="1">
    <location>
        <begin position="1"/>
        <end position="20"/>
    </location>
</feature>
<evidence type="ECO:0000313" key="2">
    <source>
        <dbReference type="EMBL" id="RLK49324.1"/>
    </source>
</evidence>
<organism evidence="2 3">
    <name type="scientific">Microbacterium telephonicum</name>
    <dbReference type="NCBI Taxonomy" id="1714841"/>
    <lineage>
        <taxon>Bacteria</taxon>
        <taxon>Bacillati</taxon>
        <taxon>Actinomycetota</taxon>
        <taxon>Actinomycetes</taxon>
        <taxon>Micrococcales</taxon>
        <taxon>Microbacteriaceae</taxon>
        <taxon>Microbacterium</taxon>
    </lineage>
</organism>
<comment type="caution">
    <text evidence="2">The sequence shown here is derived from an EMBL/GenBank/DDBJ whole genome shotgun (WGS) entry which is preliminary data.</text>
</comment>